<feature type="signal peptide" evidence="6">
    <location>
        <begin position="1"/>
        <end position="21"/>
    </location>
</feature>
<keyword evidence="3" id="KW-1133">Transmembrane helix</keyword>
<evidence type="ECO:0000259" key="7">
    <source>
        <dbReference type="PROSITE" id="PS51352"/>
    </source>
</evidence>
<protein>
    <recommendedName>
        <fullName evidence="7">Thioredoxin domain-containing protein</fullName>
    </recommendedName>
</protein>
<dbReference type="Gene3D" id="3.40.30.10">
    <property type="entry name" value="Glutaredoxin"/>
    <property type="match status" value="2"/>
</dbReference>
<feature type="chain" id="PRO_5046421210" description="Thioredoxin domain-containing protein" evidence="6">
    <location>
        <begin position="22"/>
        <end position="666"/>
    </location>
</feature>
<feature type="region of interest" description="Disordered" evidence="5">
    <location>
        <begin position="166"/>
        <end position="207"/>
    </location>
</feature>
<dbReference type="InterPro" id="IPR013766">
    <property type="entry name" value="Thioredoxin_domain"/>
</dbReference>
<evidence type="ECO:0000256" key="1">
    <source>
        <dbReference type="ARBA" id="ARBA00004167"/>
    </source>
</evidence>
<dbReference type="PROSITE" id="PS51352">
    <property type="entry name" value="THIOREDOXIN_2"/>
    <property type="match status" value="2"/>
</dbReference>
<evidence type="ECO:0000256" key="2">
    <source>
        <dbReference type="ARBA" id="ARBA00022692"/>
    </source>
</evidence>
<dbReference type="Proteomes" id="UP001586593">
    <property type="component" value="Unassembled WGS sequence"/>
</dbReference>
<keyword evidence="9" id="KW-1185">Reference proteome</keyword>
<keyword evidence="4" id="KW-0472">Membrane</keyword>
<keyword evidence="6" id="KW-0732">Signal</keyword>
<sequence>MRLSPLRFLFGAAALATLVSGAQDADEEQTQENTYFDGKKVPPLLELTPDNWDKEINVTKYLLVKNYSPWCGHCADFAPIFQTLYEFYYTSTPAAKADKDANFSSFYDFRFGTLNCVAYNDLCVAHGVKSYPTTILYKNGEAVEHFKGVKDLKFLSEAIETVLEKEKPGTRPKKLALPEPGATSSPKVERTAVKPKPKPTVTPNPNGQVVSLSAETFQTLVTMTQEPWFIKFYAPWCHHCQAMAAAWDELAKEMQGKLNIGQVNCDAEARLCKDVRLRGYPTILFFKGGERVEYDGLRGLGDFIQYAEKAIDLASGVQDVDAATFAALEEKEDVIFIYFYDHATTSEDFMALERLPLSLIGHAKLVKTNDPELYERFKITTWPRFVVSREGRPTYYPPLTPKDMRDTRKVLNWMKSVWLPIVPELTASNAREIMDGKIVVLGILNRQDQESFASAKREMKSAANEWMDKQIQLFQLERQELRDAKQLRIEEAEDRGDQRALRAAKSIRINMDRSDRKEVAFAWVDGVFWQRWIRTTYGIDVKDGDRVIINDEDNRRYWDQTSTGNYIIPSRTSILETLNKVTAQPPKIKPKLTISSLEKIFFDIRVTSSEHPYLTLGCFLGLGLGCASWFRGRFRRGRGHFTLDDSPPMRDSKGPFLGSNSNGKVD</sequence>
<comment type="subcellular location">
    <subcellularLocation>
        <location evidence="1">Membrane</location>
        <topology evidence="1">Single-pass membrane protein</topology>
    </subcellularLocation>
</comment>
<reference evidence="8 9" key="1">
    <citation type="journal article" date="2024" name="Commun. Biol.">
        <title>Comparative genomic analysis of thermophilic fungi reveals convergent evolutionary adaptations and gene losses.</title>
        <authorList>
            <person name="Steindorff A.S."/>
            <person name="Aguilar-Pontes M.V."/>
            <person name="Robinson A.J."/>
            <person name="Andreopoulos B."/>
            <person name="LaButti K."/>
            <person name="Kuo A."/>
            <person name="Mondo S."/>
            <person name="Riley R."/>
            <person name="Otillar R."/>
            <person name="Haridas S."/>
            <person name="Lipzen A."/>
            <person name="Grimwood J."/>
            <person name="Schmutz J."/>
            <person name="Clum A."/>
            <person name="Reid I.D."/>
            <person name="Moisan M.C."/>
            <person name="Butler G."/>
            <person name="Nguyen T.T.M."/>
            <person name="Dewar K."/>
            <person name="Conant G."/>
            <person name="Drula E."/>
            <person name="Henrissat B."/>
            <person name="Hansel C."/>
            <person name="Singer S."/>
            <person name="Hutchinson M.I."/>
            <person name="de Vries R.P."/>
            <person name="Natvig D.O."/>
            <person name="Powell A.J."/>
            <person name="Tsang A."/>
            <person name="Grigoriev I.V."/>
        </authorList>
    </citation>
    <scope>NUCLEOTIDE SEQUENCE [LARGE SCALE GENOMIC DNA]</scope>
    <source>
        <strain evidence="8 9">ATCC 24622</strain>
    </source>
</reference>
<feature type="domain" description="Thioredoxin" evidence="7">
    <location>
        <begin position="20"/>
        <end position="164"/>
    </location>
</feature>
<feature type="compositionally biased region" description="Basic and acidic residues" evidence="5">
    <location>
        <begin position="641"/>
        <end position="653"/>
    </location>
</feature>
<dbReference type="Pfam" id="PF00085">
    <property type="entry name" value="Thioredoxin"/>
    <property type="match status" value="2"/>
</dbReference>
<dbReference type="SUPFAM" id="SSF52833">
    <property type="entry name" value="Thioredoxin-like"/>
    <property type="match status" value="3"/>
</dbReference>
<feature type="region of interest" description="Disordered" evidence="5">
    <location>
        <begin position="641"/>
        <end position="666"/>
    </location>
</feature>
<dbReference type="InterPro" id="IPR036249">
    <property type="entry name" value="Thioredoxin-like_sf"/>
</dbReference>
<accession>A0ABR3W7Y3</accession>
<evidence type="ECO:0000256" key="6">
    <source>
        <dbReference type="SAM" id="SignalP"/>
    </source>
</evidence>
<evidence type="ECO:0000256" key="4">
    <source>
        <dbReference type="ARBA" id="ARBA00023136"/>
    </source>
</evidence>
<gene>
    <name evidence="8" type="ORF">VTK73DRAFT_8534</name>
</gene>
<feature type="domain" description="Thioredoxin" evidence="7">
    <location>
        <begin position="190"/>
        <end position="416"/>
    </location>
</feature>
<evidence type="ECO:0000256" key="3">
    <source>
        <dbReference type="ARBA" id="ARBA00022989"/>
    </source>
</evidence>
<dbReference type="EMBL" id="JAZHXJ010000624">
    <property type="protein sequence ID" value="KAL1855687.1"/>
    <property type="molecule type" value="Genomic_DNA"/>
</dbReference>
<proteinExistence type="predicted"/>
<keyword evidence="2" id="KW-0812">Transmembrane</keyword>
<dbReference type="CDD" id="cd02961">
    <property type="entry name" value="PDI_a_family"/>
    <property type="match status" value="2"/>
</dbReference>
<comment type="caution">
    <text evidence="8">The sequence shown here is derived from an EMBL/GenBank/DDBJ whole genome shotgun (WGS) entry which is preliminary data.</text>
</comment>
<dbReference type="InterPro" id="IPR052250">
    <property type="entry name" value="PDI_TMX3"/>
</dbReference>
<dbReference type="PANTHER" id="PTHR46426">
    <property type="entry name" value="PROTEIN DISULFIDE-ISOMERASE TMX3"/>
    <property type="match status" value="1"/>
</dbReference>
<dbReference type="PANTHER" id="PTHR46426:SF1">
    <property type="entry name" value="PROTEIN DISULFIDE-ISOMERASE TMX3"/>
    <property type="match status" value="1"/>
</dbReference>
<evidence type="ECO:0000313" key="9">
    <source>
        <dbReference type="Proteomes" id="UP001586593"/>
    </source>
</evidence>
<evidence type="ECO:0000313" key="8">
    <source>
        <dbReference type="EMBL" id="KAL1855687.1"/>
    </source>
</evidence>
<name>A0ABR3W7Y3_9PEZI</name>
<organism evidence="8 9">
    <name type="scientific">Phialemonium thermophilum</name>
    <dbReference type="NCBI Taxonomy" id="223376"/>
    <lineage>
        <taxon>Eukaryota</taxon>
        <taxon>Fungi</taxon>
        <taxon>Dikarya</taxon>
        <taxon>Ascomycota</taxon>
        <taxon>Pezizomycotina</taxon>
        <taxon>Sordariomycetes</taxon>
        <taxon>Sordariomycetidae</taxon>
        <taxon>Cephalothecales</taxon>
        <taxon>Cephalothecaceae</taxon>
        <taxon>Phialemonium</taxon>
    </lineage>
</organism>
<evidence type="ECO:0000256" key="5">
    <source>
        <dbReference type="SAM" id="MobiDB-lite"/>
    </source>
</evidence>